<gene>
    <name evidence="1" type="ORF">SAMN06264855_103203</name>
</gene>
<proteinExistence type="predicted"/>
<name>A0A238VNP4_HALVU</name>
<evidence type="ECO:0000313" key="2">
    <source>
        <dbReference type="Proteomes" id="UP000198397"/>
    </source>
</evidence>
<organism evidence="1 2">
    <name type="scientific">Halorubrum vacuolatum</name>
    <name type="common">Natronobacterium vacuolatum</name>
    <dbReference type="NCBI Taxonomy" id="63740"/>
    <lineage>
        <taxon>Archaea</taxon>
        <taxon>Methanobacteriati</taxon>
        <taxon>Methanobacteriota</taxon>
        <taxon>Stenosarchaea group</taxon>
        <taxon>Halobacteria</taxon>
        <taxon>Halobacteriales</taxon>
        <taxon>Haloferacaceae</taxon>
        <taxon>Halorubrum</taxon>
    </lineage>
</organism>
<keyword evidence="2" id="KW-1185">Reference proteome</keyword>
<dbReference type="OrthoDB" id="212944at2157"/>
<dbReference type="AlphaFoldDB" id="A0A238VNP4"/>
<dbReference type="RefSeq" id="WP_089383988.1">
    <property type="nucleotide sequence ID" value="NZ_FZNQ01000003.1"/>
</dbReference>
<dbReference type="InterPro" id="IPR046243">
    <property type="entry name" value="DUF6276"/>
</dbReference>
<reference evidence="1 2" key="1">
    <citation type="submission" date="2017-06" db="EMBL/GenBank/DDBJ databases">
        <authorList>
            <person name="Kim H.J."/>
            <person name="Triplett B.A."/>
        </authorList>
    </citation>
    <scope>NUCLEOTIDE SEQUENCE [LARGE SCALE GENOMIC DNA]</scope>
    <source>
        <strain evidence="1 2">DSM 8800</strain>
    </source>
</reference>
<protein>
    <recommendedName>
        <fullName evidence="3">Small CPxCG-related zinc finger protein</fullName>
    </recommendedName>
</protein>
<dbReference type="Proteomes" id="UP000198397">
    <property type="component" value="Unassembled WGS sequence"/>
</dbReference>
<accession>A0A238VNP4</accession>
<dbReference type="Pfam" id="PF19792">
    <property type="entry name" value="DUF6276"/>
    <property type="match status" value="1"/>
</dbReference>
<sequence>MACPRCGADVVAFAVPEDIREHAPATVAAICTRCLTTHPAAEVGVDPKAVVSESGPDLTAVDSAFPTGDAGIALALMCGLLESYALNRAGIEELLGYAERHGADVFTFLERLDAREAMFDLDRRRQVLLESL</sequence>
<evidence type="ECO:0008006" key="3">
    <source>
        <dbReference type="Google" id="ProtNLM"/>
    </source>
</evidence>
<evidence type="ECO:0000313" key="1">
    <source>
        <dbReference type="EMBL" id="SNR35980.1"/>
    </source>
</evidence>
<dbReference type="EMBL" id="FZNQ01000003">
    <property type="protein sequence ID" value="SNR35980.1"/>
    <property type="molecule type" value="Genomic_DNA"/>
</dbReference>